<gene>
    <name evidence="1" type="ORF">MNBD_NITROSPINAE05-1226</name>
</gene>
<feature type="non-terminal residue" evidence="1">
    <location>
        <position position="1"/>
    </location>
</feature>
<name>A0A3B1C9X5_9ZZZZ</name>
<proteinExistence type="predicted"/>
<evidence type="ECO:0000313" key="1">
    <source>
        <dbReference type="EMBL" id="VAX27316.1"/>
    </source>
</evidence>
<reference evidence="1" key="1">
    <citation type="submission" date="2018-06" db="EMBL/GenBank/DDBJ databases">
        <authorList>
            <person name="Zhirakovskaya E."/>
        </authorList>
    </citation>
    <scope>NUCLEOTIDE SEQUENCE</scope>
</reference>
<protein>
    <submittedName>
        <fullName evidence="1">Uncharacterized protein</fullName>
    </submittedName>
</protein>
<sequence>GGNRSFMSSGDLINVLYYESGVMTVHPVVYTSTEDFEDGKLVAQKPLAKISTMITALMKQVGG</sequence>
<accession>A0A3B1C9X5</accession>
<dbReference type="AlphaFoldDB" id="A0A3B1C9X5"/>
<dbReference type="EMBL" id="UOGG01000028">
    <property type="protein sequence ID" value="VAX27316.1"/>
    <property type="molecule type" value="Genomic_DNA"/>
</dbReference>
<organism evidence="1">
    <name type="scientific">hydrothermal vent metagenome</name>
    <dbReference type="NCBI Taxonomy" id="652676"/>
    <lineage>
        <taxon>unclassified sequences</taxon>
        <taxon>metagenomes</taxon>
        <taxon>ecological metagenomes</taxon>
    </lineage>
</organism>